<keyword evidence="1" id="KW-0812">Transmembrane</keyword>
<dbReference type="Gene3D" id="3.40.50.880">
    <property type="match status" value="1"/>
</dbReference>
<feature type="transmembrane region" description="Helical" evidence="1">
    <location>
        <begin position="669"/>
        <end position="687"/>
    </location>
</feature>
<keyword evidence="1" id="KW-0472">Membrane</keyword>
<evidence type="ECO:0008006" key="4">
    <source>
        <dbReference type="Google" id="ProtNLM"/>
    </source>
</evidence>
<dbReference type="InterPro" id="IPR029062">
    <property type="entry name" value="Class_I_gatase-like"/>
</dbReference>
<feature type="transmembrane region" description="Helical" evidence="1">
    <location>
        <begin position="12"/>
        <end position="33"/>
    </location>
</feature>
<dbReference type="RefSeq" id="WP_184042741.1">
    <property type="nucleotide sequence ID" value="NZ_JACIGK010000004.1"/>
</dbReference>
<proteinExistence type="predicted"/>
<name>A0A7W6RC05_9PROT</name>
<evidence type="ECO:0000313" key="3">
    <source>
        <dbReference type="Proteomes" id="UP000554286"/>
    </source>
</evidence>
<dbReference type="AlphaFoldDB" id="A0A7W6RC05"/>
<evidence type="ECO:0000256" key="1">
    <source>
        <dbReference type="SAM" id="Phobius"/>
    </source>
</evidence>
<evidence type="ECO:0000313" key="2">
    <source>
        <dbReference type="EMBL" id="MBB4265108.1"/>
    </source>
</evidence>
<feature type="transmembrane region" description="Helical" evidence="1">
    <location>
        <begin position="40"/>
        <end position="60"/>
    </location>
</feature>
<dbReference type="EMBL" id="JACIGK010000004">
    <property type="protein sequence ID" value="MBB4265108.1"/>
    <property type="molecule type" value="Genomic_DNA"/>
</dbReference>
<dbReference type="SUPFAM" id="SSF52317">
    <property type="entry name" value="Class I glutamine amidotransferase-like"/>
    <property type="match status" value="1"/>
</dbReference>
<accession>A0A7W6RC05</accession>
<sequence length="691" mass="73405">MTAFTDITLAPLLPPAALIALAGALVLPTLWGLWRRARGIVVRLLPGVALLLVLANPQWLVERRAPLSDVAVVAVDDSASNQWGDRPARTEAALSDLRAALERQPDLEVRWVRVTDGPGDQGTRLLSAVARSLADVPADRRAGVIALTDGRAHDPRALTAEGLGAPLHVLLTGVPDARDRRLVVEAAPGYGLVGRPVDVTLRLEDPALAAGEPVPVAVRADGRDRGTVTLPANRAETLTLPLTHAGDTVFELVAPAVPDEITDRNNRAALSVSGVRDRLRVLLISGEPHAGERVWRNLLKADPGVDLVHFTILRPPTKDDATPLRELALIAFPIRELFQDRLSSFDLIIFDRYSRRGLVPRTYLANVADYVTEGGALLLAVGPEASDPISLTDSALSEVLPIGPARAVVDEVFRPLPTDDGRRHPVTAALPGLDDGPDGTPGWGRWARVIEVTPTDGRTVLTGAEGRPVLHLSRRGEGRVGLLLSDTIWLWSKGFEGGGPQAELLRRLAHWLMKEPELEEDALVGRADGDRLEITRRGMNPESLPETVTVTGPDGAARAVPLETTADGRATAIAAVDRPGVHVLDDGTLTTVVVAGTPNPRETDRVTATEAVLGPLAEASGGGVAWLATEGLPAVRRVGADSAASGGGWMGLRANGTYAVQGVDQRSLLPAWLAVLLVLGGLGLAWWREGR</sequence>
<gene>
    <name evidence="2" type="ORF">GGD89_000723</name>
</gene>
<reference evidence="2 3" key="1">
    <citation type="submission" date="2020-08" db="EMBL/GenBank/DDBJ databases">
        <title>Genome sequencing of Purple Non-Sulfur Bacteria from various extreme environments.</title>
        <authorList>
            <person name="Mayer M."/>
        </authorList>
    </citation>
    <scope>NUCLEOTIDE SEQUENCE [LARGE SCALE GENOMIC DNA]</scope>
    <source>
        <strain evidence="2 3">JA131</strain>
    </source>
</reference>
<dbReference type="PANTHER" id="PTHR37947">
    <property type="entry name" value="BLL2462 PROTEIN"/>
    <property type="match status" value="1"/>
</dbReference>
<comment type="caution">
    <text evidence="2">The sequence shown here is derived from an EMBL/GenBank/DDBJ whole genome shotgun (WGS) entry which is preliminary data.</text>
</comment>
<dbReference type="Proteomes" id="UP000554286">
    <property type="component" value="Unassembled WGS sequence"/>
</dbReference>
<organism evidence="2 3">
    <name type="scientific">Roseospira visakhapatnamensis</name>
    <dbReference type="NCBI Taxonomy" id="390880"/>
    <lineage>
        <taxon>Bacteria</taxon>
        <taxon>Pseudomonadati</taxon>
        <taxon>Pseudomonadota</taxon>
        <taxon>Alphaproteobacteria</taxon>
        <taxon>Rhodospirillales</taxon>
        <taxon>Rhodospirillaceae</taxon>
        <taxon>Roseospira</taxon>
    </lineage>
</organism>
<keyword evidence="1" id="KW-1133">Transmembrane helix</keyword>
<dbReference type="PANTHER" id="PTHR37947:SF1">
    <property type="entry name" value="BLL2462 PROTEIN"/>
    <property type="match status" value="1"/>
</dbReference>
<protein>
    <recommendedName>
        <fullName evidence="4">Glutamine amidotransferase domain-containing protein</fullName>
    </recommendedName>
</protein>
<keyword evidence="3" id="KW-1185">Reference proteome</keyword>